<dbReference type="Gene3D" id="6.10.250.730">
    <property type="match status" value="1"/>
</dbReference>
<dbReference type="OrthoDB" id="7864549at2"/>
<accession>A0A3P3DNA6</accession>
<dbReference type="Pfam" id="PF06169">
    <property type="entry name" value="DUF982"/>
    <property type="match status" value="1"/>
</dbReference>
<protein>
    <submittedName>
        <fullName evidence="1">DUF982 domain-containing protein</fullName>
    </submittedName>
</protein>
<gene>
    <name evidence="1" type="ORF">EG244_08850</name>
</gene>
<proteinExistence type="predicted"/>
<keyword evidence="2" id="KW-1185">Reference proteome</keyword>
<reference evidence="1 2" key="1">
    <citation type="submission" date="2018-11" db="EMBL/GenBank/DDBJ databases">
        <title>Gemmobacter sp. nov., YIM 102744-1 draft genome.</title>
        <authorList>
            <person name="Li G."/>
            <person name="Jiang Y."/>
        </authorList>
    </citation>
    <scope>NUCLEOTIDE SEQUENCE [LARGE SCALE GENOMIC DNA]</scope>
    <source>
        <strain evidence="1 2">YIM 102744-1</strain>
    </source>
</reference>
<organism evidence="1 2">
    <name type="scientific">Falsigemmobacter faecalis</name>
    <dbReference type="NCBI Taxonomy" id="2488730"/>
    <lineage>
        <taxon>Bacteria</taxon>
        <taxon>Pseudomonadati</taxon>
        <taxon>Pseudomonadota</taxon>
        <taxon>Alphaproteobacteria</taxon>
        <taxon>Rhodobacterales</taxon>
        <taxon>Paracoccaceae</taxon>
        <taxon>Falsigemmobacter</taxon>
    </lineage>
</organism>
<name>A0A3P3DNA6_9RHOB</name>
<dbReference type="RefSeq" id="WP_124964649.1">
    <property type="nucleotide sequence ID" value="NZ_RRAZ01000011.1"/>
</dbReference>
<dbReference type="EMBL" id="RRAZ01000011">
    <property type="protein sequence ID" value="RRH75082.1"/>
    <property type="molecule type" value="Genomic_DNA"/>
</dbReference>
<dbReference type="InterPro" id="IPR010385">
    <property type="entry name" value="DUF982"/>
</dbReference>
<dbReference type="Proteomes" id="UP000282125">
    <property type="component" value="Unassembled WGS sequence"/>
</dbReference>
<evidence type="ECO:0000313" key="1">
    <source>
        <dbReference type="EMBL" id="RRH75082.1"/>
    </source>
</evidence>
<comment type="caution">
    <text evidence="1">The sequence shown here is derived from an EMBL/GenBank/DDBJ whole genome shotgun (WGS) entry which is preliminary data.</text>
</comment>
<dbReference type="AlphaFoldDB" id="A0A3P3DNA6"/>
<evidence type="ECO:0000313" key="2">
    <source>
        <dbReference type="Proteomes" id="UP000282125"/>
    </source>
</evidence>
<sequence>MMEVHWGAPLRFTVTTEGDIMSVTTIESARWLLERKWPVADESRNMALQRIDQAMECLAPVAAAREAFVSAAQSAGFHPA</sequence>